<sequence>MEIACIGGSFHTPSGYRRGKE</sequence>
<gene>
    <name evidence="1" type="ORF">G2W53_037168</name>
</gene>
<dbReference type="Proteomes" id="UP000634136">
    <property type="component" value="Unassembled WGS sequence"/>
</dbReference>
<dbReference type="AlphaFoldDB" id="A0A834W5G1"/>
<evidence type="ECO:0000313" key="1">
    <source>
        <dbReference type="EMBL" id="KAF7810425.1"/>
    </source>
</evidence>
<comment type="caution">
    <text evidence="1">The sequence shown here is derived from an EMBL/GenBank/DDBJ whole genome shotgun (WGS) entry which is preliminary data.</text>
</comment>
<keyword evidence="2" id="KW-1185">Reference proteome</keyword>
<organism evidence="1 2">
    <name type="scientific">Senna tora</name>
    <dbReference type="NCBI Taxonomy" id="362788"/>
    <lineage>
        <taxon>Eukaryota</taxon>
        <taxon>Viridiplantae</taxon>
        <taxon>Streptophyta</taxon>
        <taxon>Embryophyta</taxon>
        <taxon>Tracheophyta</taxon>
        <taxon>Spermatophyta</taxon>
        <taxon>Magnoliopsida</taxon>
        <taxon>eudicotyledons</taxon>
        <taxon>Gunneridae</taxon>
        <taxon>Pentapetalae</taxon>
        <taxon>rosids</taxon>
        <taxon>fabids</taxon>
        <taxon>Fabales</taxon>
        <taxon>Fabaceae</taxon>
        <taxon>Caesalpinioideae</taxon>
        <taxon>Cassia clade</taxon>
        <taxon>Senna</taxon>
    </lineage>
</organism>
<accession>A0A834W5G1</accession>
<proteinExistence type="predicted"/>
<dbReference type="EMBL" id="JAAIUW010000011">
    <property type="protein sequence ID" value="KAF7810425.1"/>
    <property type="molecule type" value="Genomic_DNA"/>
</dbReference>
<name>A0A834W5G1_9FABA</name>
<reference evidence="1" key="1">
    <citation type="submission" date="2020-09" db="EMBL/GenBank/DDBJ databases">
        <title>Genome-Enabled Discovery of Anthraquinone Biosynthesis in Senna tora.</title>
        <authorList>
            <person name="Kang S.-H."/>
            <person name="Pandey R.P."/>
            <person name="Lee C.-M."/>
            <person name="Sim J.-S."/>
            <person name="Jeong J.-T."/>
            <person name="Choi B.-S."/>
            <person name="Jung M."/>
            <person name="Ginzburg D."/>
            <person name="Zhao K."/>
            <person name="Won S.Y."/>
            <person name="Oh T.-J."/>
            <person name="Yu Y."/>
            <person name="Kim N.-H."/>
            <person name="Lee O.R."/>
            <person name="Lee T.-H."/>
            <person name="Bashyal P."/>
            <person name="Kim T.-S."/>
            <person name="Lee W.-H."/>
            <person name="Kawkins C."/>
            <person name="Kim C.-K."/>
            <person name="Kim J.S."/>
            <person name="Ahn B.O."/>
            <person name="Rhee S.Y."/>
            <person name="Sohng J.K."/>
        </authorList>
    </citation>
    <scope>NUCLEOTIDE SEQUENCE</scope>
    <source>
        <tissue evidence="1">Leaf</tissue>
    </source>
</reference>
<protein>
    <submittedName>
        <fullName evidence="1">Uncharacterized protein</fullName>
    </submittedName>
</protein>
<evidence type="ECO:0000313" key="2">
    <source>
        <dbReference type="Proteomes" id="UP000634136"/>
    </source>
</evidence>